<sequence>MADGSGLFLHEPVRAGYRHVGVISNPSSFSRGLDPREAKDWPDIRFAAPRSRGS</sequence>
<evidence type="ECO:0000313" key="1">
    <source>
        <dbReference type="EMBL" id="NVN32443.1"/>
    </source>
</evidence>
<reference evidence="1 2" key="1">
    <citation type="submission" date="2020-06" db="EMBL/GenBank/DDBJ databases">
        <title>Description of novel acetic acid bacteria.</title>
        <authorList>
            <person name="Sombolestani A."/>
        </authorList>
    </citation>
    <scope>NUCLEOTIDE SEQUENCE [LARGE SCALE GENOMIC DNA]</scope>
    <source>
        <strain evidence="1 2">LMG 26838</strain>
    </source>
</reference>
<dbReference type="Proteomes" id="UP000565205">
    <property type="component" value="Unassembled WGS sequence"/>
</dbReference>
<dbReference type="EMBL" id="JABXXQ010000859">
    <property type="protein sequence ID" value="NVN32443.1"/>
    <property type="molecule type" value="Genomic_DNA"/>
</dbReference>
<gene>
    <name evidence="1" type="ORF">HUK83_19125</name>
</gene>
<comment type="caution">
    <text evidence="1">The sequence shown here is derived from an EMBL/GenBank/DDBJ whole genome shotgun (WGS) entry which is preliminary data.</text>
</comment>
<feature type="non-terminal residue" evidence="1">
    <location>
        <position position="54"/>
    </location>
</feature>
<evidence type="ECO:0000313" key="2">
    <source>
        <dbReference type="Proteomes" id="UP000565205"/>
    </source>
</evidence>
<name>A0A850NSG7_9PROT</name>
<organism evidence="1 2">
    <name type="scientific">Endobacter medicaginis</name>
    <dbReference type="NCBI Taxonomy" id="1181271"/>
    <lineage>
        <taxon>Bacteria</taxon>
        <taxon>Pseudomonadati</taxon>
        <taxon>Pseudomonadota</taxon>
        <taxon>Alphaproteobacteria</taxon>
        <taxon>Acetobacterales</taxon>
        <taxon>Acetobacteraceae</taxon>
        <taxon>Endobacter</taxon>
    </lineage>
</organism>
<proteinExistence type="predicted"/>
<protein>
    <submittedName>
        <fullName evidence="1">Uncharacterized protein</fullName>
    </submittedName>
</protein>
<dbReference type="AlphaFoldDB" id="A0A850NSG7"/>
<accession>A0A850NSG7</accession>